<dbReference type="RefSeq" id="WP_206964192.1">
    <property type="nucleotide sequence ID" value="NZ_JAFLVX010000003.1"/>
</dbReference>
<protein>
    <submittedName>
        <fullName evidence="1">Uncharacterized protein</fullName>
    </submittedName>
</protein>
<gene>
    <name evidence="1" type="ORF">DOK76_00665</name>
</gene>
<dbReference type="EMBL" id="JAFLVX010000003">
    <property type="protein sequence ID" value="MBO0475558.1"/>
    <property type="molecule type" value="Genomic_DNA"/>
</dbReference>
<accession>A0ABS3HP91</accession>
<organism evidence="1 2">
    <name type="scientific">Candidatus Vagococcus giribetii</name>
    <dbReference type="NCBI Taxonomy" id="2230876"/>
    <lineage>
        <taxon>Bacteria</taxon>
        <taxon>Bacillati</taxon>
        <taxon>Bacillota</taxon>
        <taxon>Bacilli</taxon>
        <taxon>Lactobacillales</taxon>
        <taxon>Enterococcaceae</taxon>
        <taxon>Vagococcus</taxon>
    </lineage>
</organism>
<sequence>MNQPKTYIDRKALYIPIIDHALKEAEESEILNDTLLAFGEEAYKQSLRLHAYNWIVEALDGKKLLDTLKHGSRDESVSLILEQSRDINILETEIYNIKNGGQDEILNAFYGNISNEKIELFEIIEECIK</sequence>
<name>A0ABS3HP91_9ENTE</name>
<keyword evidence="2" id="KW-1185">Reference proteome</keyword>
<evidence type="ECO:0000313" key="1">
    <source>
        <dbReference type="EMBL" id="MBO0475558.1"/>
    </source>
</evidence>
<evidence type="ECO:0000313" key="2">
    <source>
        <dbReference type="Proteomes" id="UP000664857"/>
    </source>
</evidence>
<proteinExistence type="predicted"/>
<reference evidence="1 2" key="1">
    <citation type="submission" date="2021-03" db="EMBL/GenBank/DDBJ databases">
        <title>Enterococcal diversity collection.</title>
        <authorList>
            <person name="Gilmore M.S."/>
            <person name="Schwartzman J."/>
            <person name="Van Tyne D."/>
            <person name="Martin M."/>
            <person name="Earl A.M."/>
            <person name="Manson A.L."/>
            <person name="Straub T."/>
            <person name="Salamzade R."/>
            <person name="Saavedra J."/>
            <person name="Lebreton F."/>
            <person name="Prichula J."/>
            <person name="Schaufler K."/>
            <person name="Gaca A."/>
            <person name="Sgardioli B."/>
            <person name="Wagenaar J."/>
            <person name="Strong T."/>
        </authorList>
    </citation>
    <scope>NUCLEOTIDE SEQUENCE [LARGE SCALE GENOMIC DNA]</scope>
    <source>
        <strain evidence="1 2">DIV0080</strain>
    </source>
</reference>
<comment type="caution">
    <text evidence="1">The sequence shown here is derived from an EMBL/GenBank/DDBJ whole genome shotgun (WGS) entry which is preliminary data.</text>
</comment>
<dbReference type="Proteomes" id="UP000664857">
    <property type="component" value="Unassembled WGS sequence"/>
</dbReference>